<dbReference type="InterPro" id="IPR052514">
    <property type="entry name" value="SAM-dependent_MTase"/>
</dbReference>
<name>A0ABT3T207_9GAMM</name>
<dbReference type="EMBL" id="SHNO01000001">
    <property type="protein sequence ID" value="MCX2976144.1"/>
    <property type="molecule type" value="Genomic_DNA"/>
</dbReference>
<protein>
    <submittedName>
        <fullName evidence="2">FkbM family methyltransferase</fullName>
    </submittedName>
</protein>
<proteinExistence type="predicted"/>
<sequence>MKRDTPVKLHIPQLAQPLRMYTHGEQDRFVSRRIREQGIWEPHETSLILDLLQPGDTFLDVGANIGYFSILAAAAVGEAGHVMAYEPDPENYRLLQANVELNALRSRVITTAAALSDADGEGRLYLSADNLGDHQVYAGDEERTSVPIRLVRGDDDLARALSRLDLVKVDTQGSEFRVISGLSLLLQKFRPRILLELTPHSLRQAGSSGRELVEMLATVKLPMWIIDHLSGGLHATCAEDLARWCDNWDTVPESQGFMNILVGSAP</sequence>
<organism evidence="2 3">
    <name type="scientific">Candidatus Marimicrobium litorale</name>
    <dbReference type="NCBI Taxonomy" id="2518991"/>
    <lineage>
        <taxon>Bacteria</taxon>
        <taxon>Pseudomonadati</taxon>
        <taxon>Pseudomonadota</taxon>
        <taxon>Gammaproteobacteria</taxon>
        <taxon>Cellvibrionales</taxon>
        <taxon>Halieaceae</taxon>
        <taxon>Marimicrobium</taxon>
    </lineage>
</organism>
<keyword evidence="2" id="KW-0808">Transferase</keyword>
<dbReference type="SUPFAM" id="SSF53335">
    <property type="entry name" value="S-adenosyl-L-methionine-dependent methyltransferases"/>
    <property type="match status" value="1"/>
</dbReference>
<dbReference type="Pfam" id="PF05050">
    <property type="entry name" value="Methyltransf_21"/>
    <property type="match status" value="1"/>
</dbReference>
<keyword evidence="2" id="KW-0489">Methyltransferase</keyword>
<keyword evidence="3" id="KW-1185">Reference proteome</keyword>
<reference evidence="2" key="1">
    <citation type="submission" date="2019-02" db="EMBL/GenBank/DDBJ databases">
        <authorList>
            <person name="Li S.-H."/>
        </authorList>
    </citation>
    <scope>NUCLEOTIDE SEQUENCE</scope>
    <source>
        <strain evidence="2">IMCC11814</strain>
    </source>
</reference>
<dbReference type="PANTHER" id="PTHR34203:SF15">
    <property type="entry name" value="SLL1173 PROTEIN"/>
    <property type="match status" value="1"/>
</dbReference>
<comment type="caution">
    <text evidence="2">The sequence shown here is derived from an EMBL/GenBank/DDBJ whole genome shotgun (WGS) entry which is preliminary data.</text>
</comment>
<feature type="domain" description="Methyltransferase FkbM" evidence="1">
    <location>
        <begin position="60"/>
        <end position="211"/>
    </location>
</feature>
<gene>
    <name evidence="2" type="ORF">EYC82_02075</name>
</gene>
<evidence type="ECO:0000259" key="1">
    <source>
        <dbReference type="Pfam" id="PF05050"/>
    </source>
</evidence>
<dbReference type="PANTHER" id="PTHR34203">
    <property type="entry name" value="METHYLTRANSFERASE, FKBM FAMILY PROTEIN"/>
    <property type="match status" value="1"/>
</dbReference>
<dbReference type="Gene3D" id="3.40.50.150">
    <property type="entry name" value="Vaccinia Virus protein VP39"/>
    <property type="match status" value="1"/>
</dbReference>
<dbReference type="RefSeq" id="WP_279247898.1">
    <property type="nucleotide sequence ID" value="NZ_SHNO01000001.1"/>
</dbReference>
<evidence type="ECO:0000313" key="3">
    <source>
        <dbReference type="Proteomes" id="UP001143304"/>
    </source>
</evidence>
<dbReference type="InterPro" id="IPR006342">
    <property type="entry name" value="FkbM_mtfrase"/>
</dbReference>
<dbReference type="GO" id="GO:0008168">
    <property type="term" value="F:methyltransferase activity"/>
    <property type="evidence" value="ECO:0007669"/>
    <property type="project" value="UniProtKB-KW"/>
</dbReference>
<dbReference type="InterPro" id="IPR029063">
    <property type="entry name" value="SAM-dependent_MTases_sf"/>
</dbReference>
<dbReference type="GO" id="GO:0032259">
    <property type="term" value="P:methylation"/>
    <property type="evidence" value="ECO:0007669"/>
    <property type="project" value="UniProtKB-KW"/>
</dbReference>
<dbReference type="Proteomes" id="UP001143304">
    <property type="component" value="Unassembled WGS sequence"/>
</dbReference>
<evidence type="ECO:0000313" key="2">
    <source>
        <dbReference type="EMBL" id="MCX2976144.1"/>
    </source>
</evidence>
<accession>A0ABT3T207</accession>
<dbReference type="NCBIfam" id="TIGR01444">
    <property type="entry name" value="fkbM_fam"/>
    <property type="match status" value="1"/>
</dbReference>